<dbReference type="Gene3D" id="3.90.190.20">
    <property type="entry name" value="Mur ligase, C-terminal domain"/>
    <property type="match status" value="1"/>
</dbReference>
<keyword evidence="3 7" id="KW-0963">Cytoplasm</keyword>
<evidence type="ECO:0000313" key="11">
    <source>
        <dbReference type="EMBL" id="PIR43651.1"/>
    </source>
</evidence>
<comment type="catalytic activity">
    <reaction evidence="7 8">
        <text>UDP-N-acetyl-alpha-D-muramoyl-L-alanine + D-glutamate + ATP = UDP-N-acetyl-alpha-D-muramoyl-L-alanyl-D-glutamate + ADP + phosphate + H(+)</text>
        <dbReference type="Rhea" id="RHEA:16429"/>
        <dbReference type="ChEBI" id="CHEBI:15378"/>
        <dbReference type="ChEBI" id="CHEBI:29986"/>
        <dbReference type="ChEBI" id="CHEBI:30616"/>
        <dbReference type="ChEBI" id="CHEBI:43474"/>
        <dbReference type="ChEBI" id="CHEBI:83898"/>
        <dbReference type="ChEBI" id="CHEBI:83900"/>
        <dbReference type="ChEBI" id="CHEBI:456216"/>
        <dbReference type="EC" id="6.3.2.9"/>
    </reaction>
</comment>
<comment type="subcellular location">
    <subcellularLocation>
        <location evidence="1 7 8">Cytoplasm</location>
    </subcellularLocation>
</comment>
<evidence type="ECO:0000259" key="9">
    <source>
        <dbReference type="Pfam" id="PF02875"/>
    </source>
</evidence>
<dbReference type="Pfam" id="PF08245">
    <property type="entry name" value="Mur_ligase_M"/>
    <property type="match status" value="1"/>
</dbReference>
<dbReference type="NCBIfam" id="TIGR01087">
    <property type="entry name" value="murD"/>
    <property type="match status" value="1"/>
</dbReference>
<dbReference type="GO" id="GO:0005737">
    <property type="term" value="C:cytoplasm"/>
    <property type="evidence" value="ECO:0007669"/>
    <property type="project" value="UniProtKB-SubCell"/>
</dbReference>
<dbReference type="InterPro" id="IPR005762">
    <property type="entry name" value="MurD"/>
</dbReference>
<evidence type="ECO:0000256" key="6">
    <source>
        <dbReference type="ARBA" id="ARBA00022840"/>
    </source>
</evidence>
<dbReference type="PANTHER" id="PTHR43692">
    <property type="entry name" value="UDP-N-ACETYLMURAMOYLALANINE--D-GLUTAMATE LIGASE"/>
    <property type="match status" value="1"/>
</dbReference>
<feature type="domain" description="Mur ligase central" evidence="10">
    <location>
        <begin position="119"/>
        <end position="293"/>
    </location>
</feature>
<dbReference type="UniPathway" id="UPA00219"/>
<dbReference type="InterPro" id="IPR004101">
    <property type="entry name" value="Mur_ligase_C"/>
</dbReference>
<comment type="pathway">
    <text evidence="2 7 8">Cell wall biogenesis; peptidoglycan biosynthesis.</text>
</comment>
<dbReference type="InterPro" id="IPR036615">
    <property type="entry name" value="Mur_ligase_C_dom_sf"/>
</dbReference>
<dbReference type="GO" id="GO:0051301">
    <property type="term" value="P:cell division"/>
    <property type="evidence" value="ECO:0007669"/>
    <property type="project" value="UniProtKB-KW"/>
</dbReference>
<dbReference type="EC" id="6.3.2.9" evidence="7 8"/>
<dbReference type="EMBL" id="PCXU01000014">
    <property type="protein sequence ID" value="PIR43651.1"/>
    <property type="molecule type" value="Genomic_DNA"/>
</dbReference>
<evidence type="ECO:0000313" key="12">
    <source>
        <dbReference type="Proteomes" id="UP000230214"/>
    </source>
</evidence>
<evidence type="ECO:0000256" key="4">
    <source>
        <dbReference type="ARBA" id="ARBA00022598"/>
    </source>
</evidence>
<keyword evidence="7 8" id="KW-0573">Peptidoglycan synthesis</keyword>
<dbReference type="Gene3D" id="3.40.1190.10">
    <property type="entry name" value="Mur-like, catalytic domain"/>
    <property type="match status" value="1"/>
</dbReference>
<dbReference type="SUPFAM" id="SSF51984">
    <property type="entry name" value="MurCD N-terminal domain"/>
    <property type="match status" value="1"/>
</dbReference>
<comment type="function">
    <text evidence="7 8">Cell wall formation. Catalyzes the addition of glutamate to the nucleotide precursor UDP-N-acetylmuramoyl-L-alanine (UMA).</text>
</comment>
<reference evidence="11 12" key="1">
    <citation type="submission" date="2017-09" db="EMBL/GenBank/DDBJ databases">
        <title>Depth-based differentiation of microbial function through sediment-hosted aquifers and enrichment of novel symbionts in the deep terrestrial subsurface.</title>
        <authorList>
            <person name="Probst A.J."/>
            <person name="Ladd B."/>
            <person name="Jarett J.K."/>
            <person name="Geller-Mcgrath D.E."/>
            <person name="Sieber C.M."/>
            <person name="Emerson J.B."/>
            <person name="Anantharaman K."/>
            <person name="Thomas B.C."/>
            <person name="Malmstrom R."/>
            <person name="Stieglmeier M."/>
            <person name="Klingl A."/>
            <person name="Woyke T."/>
            <person name="Ryan C.M."/>
            <person name="Banfield J.F."/>
        </authorList>
    </citation>
    <scope>NUCLEOTIDE SEQUENCE [LARGE SCALE GENOMIC DNA]</scope>
    <source>
        <strain evidence="11">CG10_big_fil_rev_8_21_14_0_10_32_10</strain>
    </source>
</reference>
<protein>
    <recommendedName>
        <fullName evidence="7 8">UDP-N-acetylmuramoylalanine--D-glutamate ligase</fullName>
        <ecNumber evidence="7 8">6.3.2.9</ecNumber>
    </recommendedName>
    <alternativeName>
        <fullName evidence="7">D-glutamic acid-adding enzyme</fullName>
    </alternativeName>
    <alternativeName>
        <fullName evidence="7">UDP-N-acetylmuramoyl-L-alanyl-D-glutamate synthetase</fullName>
    </alternativeName>
</protein>
<dbReference type="AlphaFoldDB" id="A0A2H0RAU7"/>
<dbReference type="SUPFAM" id="SSF53244">
    <property type="entry name" value="MurD-like peptide ligases, peptide-binding domain"/>
    <property type="match status" value="1"/>
</dbReference>
<keyword evidence="6 7" id="KW-0067">ATP-binding</keyword>
<evidence type="ECO:0000256" key="2">
    <source>
        <dbReference type="ARBA" id="ARBA00004752"/>
    </source>
</evidence>
<sequence>MKNLYKNKKVLIFGLGLNDGGVGMAEFFLKQGAKVTITDSKSKKELGLTLIKLKKYEKNITYHLGKHYKKDFKEADIVVRNPAIPPNNEYLRLAKKHNKEIVMEISLFLKLFRGTSVGVTGTKGKSTTTTLIYEILKHKFKDRVVLGGNIGKSVIRELPNLSKQTIAVLEISSFQLESMGENKISPNISVITNIYQDHINWHGSVNKYVKAKKCIFKYQKAKDICVLNIDNKKLSGLAKKIPAKVIKTSKSSSLANFYIKKNLHVSNTKINLKNIKLKGEHNKNNILEAIAVAKTLKVPEKTIQKVLNEFTGVEGRQQFIREIRGVKFYNDTTATNLEAISAALESFGKEYKKKIVMISGGVDKGLDYKIIKRDIEKYVREIVLLQGTASEKIYEVLKNTDIKNTIYKYYDNFEKAIKKAYGLASKGDMVILCPGAASFNMFINEFDRGKKFNEIVKKLK</sequence>
<dbReference type="GO" id="GO:0008360">
    <property type="term" value="P:regulation of cell shape"/>
    <property type="evidence" value="ECO:0007669"/>
    <property type="project" value="UniProtKB-KW"/>
</dbReference>
<keyword evidence="7 8" id="KW-0961">Cell wall biogenesis/degradation</keyword>
<evidence type="ECO:0000256" key="8">
    <source>
        <dbReference type="RuleBase" id="RU003664"/>
    </source>
</evidence>
<accession>A0A2H0RAU7</accession>
<dbReference type="HAMAP" id="MF_00639">
    <property type="entry name" value="MurD"/>
    <property type="match status" value="1"/>
</dbReference>
<dbReference type="GO" id="GO:0009252">
    <property type="term" value="P:peptidoglycan biosynthetic process"/>
    <property type="evidence" value="ECO:0007669"/>
    <property type="project" value="UniProtKB-UniRule"/>
</dbReference>
<dbReference type="GO" id="GO:0071555">
    <property type="term" value="P:cell wall organization"/>
    <property type="evidence" value="ECO:0007669"/>
    <property type="project" value="UniProtKB-KW"/>
</dbReference>
<evidence type="ECO:0000256" key="3">
    <source>
        <dbReference type="ARBA" id="ARBA00022490"/>
    </source>
</evidence>
<keyword evidence="7 8" id="KW-0132">Cell division</keyword>
<name>A0A2H0RAU7_UNCKA</name>
<proteinExistence type="inferred from homology"/>
<dbReference type="Gene3D" id="3.40.50.720">
    <property type="entry name" value="NAD(P)-binding Rossmann-like Domain"/>
    <property type="match status" value="1"/>
</dbReference>
<dbReference type="Proteomes" id="UP000230214">
    <property type="component" value="Unassembled WGS sequence"/>
</dbReference>
<keyword evidence="7 8" id="KW-0131">Cell cycle</keyword>
<keyword evidence="4 7" id="KW-0436">Ligase</keyword>
<evidence type="ECO:0000256" key="7">
    <source>
        <dbReference type="HAMAP-Rule" id="MF_00639"/>
    </source>
</evidence>
<evidence type="ECO:0000259" key="10">
    <source>
        <dbReference type="Pfam" id="PF08245"/>
    </source>
</evidence>
<dbReference type="InterPro" id="IPR013221">
    <property type="entry name" value="Mur_ligase_cen"/>
</dbReference>
<comment type="caution">
    <text evidence="11">The sequence shown here is derived from an EMBL/GenBank/DDBJ whole genome shotgun (WGS) entry which is preliminary data.</text>
</comment>
<dbReference type="SUPFAM" id="SSF53623">
    <property type="entry name" value="MurD-like peptide ligases, catalytic domain"/>
    <property type="match status" value="1"/>
</dbReference>
<keyword evidence="5 7" id="KW-0547">Nucleotide-binding</keyword>
<keyword evidence="7 8" id="KW-0133">Cell shape</keyword>
<evidence type="ECO:0000256" key="5">
    <source>
        <dbReference type="ARBA" id="ARBA00022741"/>
    </source>
</evidence>
<gene>
    <name evidence="7 11" type="primary">murD</name>
    <name evidence="11" type="ORF">COV24_01610</name>
</gene>
<dbReference type="GO" id="GO:0005524">
    <property type="term" value="F:ATP binding"/>
    <property type="evidence" value="ECO:0007669"/>
    <property type="project" value="UniProtKB-UniRule"/>
</dbReference>
<dbReference type="Pfam" id="PF21799">
    <property type="entry name" value="MurD-like_N"/>
    <property type="match status" value="1"/>
</dbReference>
<comment type="similarity">
    <text evidence="7">Belongs to the MurCDEF family.</text>
</comment>
<dbReference type="InterPro" id="IPR036565">
    <property type="entry name" value="Mur-like_cat_sf"/>
</dbReference>
<feature type="domain" description="Mur ligase C-terminal" evidence="9">
    <location>
        <begin position="315"/>
        <end position="434"/>
    </location>
</feature>
<dbReference type="PANTHER" id="PTHR43692:SF1">
    <property type="entry name" value="UDP-N-ACETYLMURAMOYLALANINE--D-GLUTAMATE LIGASE"/>
    <property type="match status" value="1"/>
</dbReference>
<dbReference type="GO" id="GO:0008764">
    <property type="term" value="F:UDP-N-acetylmuramoylalanine-D-glutamate ligase activity"/>
    <property type="evidence" value="ECO:0007669"/>
    <property type="project" value="UniProtKB-UniRule"/>
</dbReference>
<dbReference type="Pfam" id="PF02875">
    <property type="entry name" value="Mur_ligase_C"/>
    <property type="match status" value="1"/>
</dbReference>
<feature type="binding site" evidence="7">
    <location>
        <begin position="121"/>
        <end position="127"/>
    </location>
    <ligand>
        <name>ATP</name>
        <dbReference type="ChEBI" id="CHEBI:30616"/>
    </ligand>
</feature>
<organism evidence="11 12">
    <name type="scientific">candidate division WWE3 bacterium CG10_big_fil_rev_8_21_14_0_10_32_10</name>
    <dbReference type="NCBI Taxonomy" id="1975090"/>
    <lineage>
        <taxon>Bacteria</taxon>
        <taxon>Katanobacteria</taxon>
    </lineage>
</organism>
<evidence type="ECO:0000256" key="1">
    <source>
        <dbReference type="ARBA" id="ARBA00004496"/>
    </source>
</evidence>